<feature type="chain" id="PRO_5007511570" description="DUF3757 domain-containing protein" evidence="1">
    <location>
        <begin position="29"/>
        <end position="175"/>
    </location>
</feature>
<organism evidence="2 3">
    <name type="scientific">Luteitalea pratensis</name>
    <dbReference type="NCBI Taxonomy" id="1855912"/>
    <lineage>
        <taxon>Bacteria</taxon>
        <taxon>Pseudomonadati</taxon>
        <taxon>Acidobacteriota</taxon>
        <taxon>Vicinamibacteria</taxon>
        <taxon>Vicinamibacterales</taxon>
        <taxon>Vicinamibacteraceae</taxon>
        <taxon>Luteitalea</taxon>
    </lineage>
</organism>
<gene>
    <name evidence="2" type="ORF">LuPra_02435</name>
</gene>
<name>A0A143PKW4_LUTPR</name>
<dbReference type="KEGG" id="abac:LuPra_02435"/>
<reference evidence="2 3" key="1">
    <citation type="journal article" date="2016" name="Genome Announc.">
        <title>First Complete Genome Sequence of a Subdivision 6 Acidobacterium Strain.</title>
        <authorList>
            <person name="Huang S."/>
            <person name="Vieira S."/>
            <person name="Bunk B."/>
            <person name="Riedel T."/>
            <person name="Sproer C."/>
            <person name="Overmann J."/>
        </authorList>
    </citation>
    <scope>NUCLEOTIDE SEQUENCE [LARGE SCALE GENOMIC DNA]</scope>
    <source>
        <strain evidence="3">DSM 100886 HEG_-6_39</strain>
    </source>
</reference>
<proteinExistence type="predicted"/>
<protein>
    <recommendedName>
        <fullName evidence="4">DUF3757 domain-containing protein</fullName>
    </recommendedName>
</protein>
<reference evidence="3" key="2">
    <citation type="submission" date="2016-04" db="EMBL/GenBank/DDBJ databases">
        <title>First Complete Genome Sequence of a Subdivision 6 Acidobacterium.</title>
        <authorList>
            <person name="Huang S."/>
            <person name="Vieira S."/>
            <person name="Bunk B."/>
            <person name="Riedel T."/>
            <person name="Sproeer C."/>
            <person name="Overmann J."/>
        </authorList>
    </citation>
    <scope>NUCLEOTIDE SEQUENCE [LARGE SCALE GENOMIC DNA]</scope>
    <source>
        <strain evidence="3">DSM 100886 HEG_-6_39</strain>
    </source>
</reference>
<evidence type="ECO:0008006" key="4">
    <source>
        <dbReference type="Google" id="ProtNLM"/>
    </source>
</evidence>
<dbReference type="AlphaFoldDB" id="A0A143PKW4"/>
<evidence type="ECO:0000313" key="2">
    <source>
        <dbReference type="EMBL" id="AMY09222.1"/>
    </source>
</evidence>
<keyword evidence="3" id="KW-1185">Reference proteome</keyword>
<evidence type="ECO:0000256" key="1">
    <source>
        <dbReference type="SAM" id="SignalP"/>
    </source>
</evidence>
<keyword evidence="1" id="KW-0732">Signal</keyword>
<dbReference type="Proteomes" id="UP000076079">
    <property type="component" value="Chromosome"/>
</dbReference>
<evidence type="ECO:0000313" key="3">
    <source>
        <dbReference type="Proteomes" id="UP000076079"/>
    </source>
</evidence>
<sequence precursor="true">MRTTGIHTRVASFVGAVALVIQISPARATDQDQDHNSRPVDISFTKWGVAAPPLPAPQPPFGLLEGFADGGPVGSYVGEVLWRQPSVNGHVIGLEAMYEVVDGDRSFTALIRGGQNAAGAAHFDGVILAGWRAGARVEVVYQRYFANATMPSCEGAPVNKNCFVGIIHVGRAPRD</sequence>
<dbReference type="EMBL" id="CP015136">
    <property type="protein sequence ID" value="AMY09222.1"/>
    <property type="molecule type" value="Genomic_DNA"/>
</dbReference>
<feature type="signal peptide" evidence="1">
    <location>
        <begin position="1"/>
        <end position="28"/>
    </location>
</feature>
<accession>A0A143PKW4</accession>